<keyword evidence="6" id="KW-1185">Reference proteome</keyword>
<protein>
    <recommendedName>
        <fullName evidence="2 3">Single-stranded DNA-binding protein</fullName>
        <shortName evidence="2">SSB</shortName>
    </recommendedName>
</protein>
<dbReference type="PANTHER" id="PTHR10302:SF27">
    <property type="entry name" value="SINGLE-STRANDED DNA-BINDING PROTEIN"/>
    <property type="match status" value="1"/>
</dbReference>
<evidence type="ECO:0000256" key="4">
    <source>
        <dbReference type="SAM" id="MobiDB-lite"/>
    </source>
</evidence>
<dbReference type="HAMAP" id="MF_00984">
    <property type="entry name" value="SSB"/>
    <property type="match status" value="1"/>
</dbReference>
<dbReference type="InterPro" id="IPR000424">
    <property type="entry name" value="Primosome_PriB/ssb"/>
</dbReference>
<dbReference type="InterPro" id="IPR011344">
    <property type="entry name" value="ssDNA-bd"/>
</dbReference>
<dbReference type="InterPro" id="IPR012340">
    <property type="entry name" value="NA-bd_OB-fold"/>
</dbReference>
<reference evidence="5 6" key="1">
    <citation type="submission" date="2024-03" db="EMBL/GenBank/DDBJ databases">
        <title>Novel species of the genus Variovorax.</title>
        <authorList>
            <person name="Liu Q."/>
            <person name="Xin Y.-H."/>
        </authorList>
    </citation>
    <scope>NUCLEOTIDE SEQUENCE [LARGE SCALE GENOMIC DNA]</scope>
    <source>
        <strain evidence="5 6">KACC 18900</strain>
    </source>
</reference>
<dbReference type="SUPFAM" id="SSF50249">
    <property type="entry name" value="Nucleic acid-binding proteins"/>
    <property type="match status" value="1"/>
</dbReference>
<organism evidence="5 6">
    <name type="scientific">Variovorax rhizosphaerae</name>
    <dbReference type="NCBI Taxonomy" id="1836200"/>
    <lineage>
        <taxon>Bacteria</taxon>
        <taxon>Pseudomonadati</taxon>
        <taxon>Pseudomonadota</taxon>
        <taxon>Betaproteobacteria</taxon>
        <taxon>Burkholderiales</taxon>
        <taxon>Comamonadaceae</taxon>
        <taxon>Variovorax</taxon>
    </lineage>
</organism>
<dbReference type="CDD" id="cd04496">
    <property type="entry name" value="SSB_OBF"/>
    <property type="match status" value="1"/>
</dbReference>
<evidence type="ECO:0000313" key="6">
    <source>
        <dbReference type="Proteomes" id="UP001385892"/>
    </source>
</evidence>
<dbReference type="EMBL" id="JBBKZT010000032">
    <property type="protein sequence ID" value="MEJ8852136.1"/>
    <property type="molecule type" value="Genomic_DNA"/>
</dbReference>
<keyword evidence="1 2" id="KW-0238">DNA-binding</keyword>
<dbReference type="GO" id="GO:0003677">
    <property type="term" value="F:DNA binding"/>
    <property type="evidence" value="ECO:0007669"/>
    <property type="project" value="UniProtKB-KW"/>
</dbReference>
<dbReference type="PANTHER" id="PTHR10302">
    <property type="entry name" value="SINGLE-STRANDED DNA-BINDING PROTEIN"/>
    <property type="match status" value="1"/>
</dbReference>
<sequence length="174" mass="19334">MNRTQLIGRLGRDPEGGQSGKGVYASFSLATNEYWTDRTSGESVEHTEWHQVVCYDRLAEIALEFLTKGSEVYVEGRQRTTRWTDKDGVEQRGLELRIDELKMLRRAPKADPVVAAAKGMASIETLLKDFGSGARTDFTLAELASMLNKVRTNLVGEEDDKGTAREKATQHVAA</sequence>
<evidence type="ECO:0000256" key="1">
    <source>
        <dbReference type="ARBA" id="ARBA00023125"/>
    </source>
</evidence>
<dbReference type="Gene3D" id="2.40.50.140">
    <property type="entry name" value="Nucleic acid-binding proteins"/>
    <property type="match status" value="1"/>
</dbReference>
<dbReference type="PROSITE" id="PS50935">
    <property type="entry name" value="SSB"/>
    <property type="match status" value="1"/>
</dbReference>
<dbReference type="Proteomes" id="UP001385892">
    <property type="component" value="Unassembled WGS sequence"/>
</dbReference>
<dbReference type="RefSeq" id="WP_340348022.1">
    <property type="nucleotide sequence ID" value="NZ_JBBKZT010000032.1"/>
</dbReference>
<accession>A0ABU8WXB8</accession>
<feature type="region of interest" description="Disordered" evidence="4">
    <location>
        <begin position="1"/>
        <end position="21"/>
    </location>
</feature>
<evidence type="ECO:0000313" key="5">
    <source>
        <dbReference type="EMBL" id="MEJ8852136.1"/>
    </source>
</evidence>
<gene>
    <name evidence="5" type="ORF">WKW82_36280</name>
</gene>
<evidence type="ECO:0000256" key="2">
    <source>
        <dbReference type="HAMAP-Rule" id="MF_00984"/>
    </source>
</evidence>
<proteinExistence type="inferred from homology"/>
<comment type="subunit">
    <text evidence="2">Homotetramer.</text>
</comment>
<evidence type="ECO:0000256" key="3">
    <source>
        <dbReference type="RuleBase" id="RU000524"/>
    </source>
</evidence>
<comment type="caution">
    <text evidence="2">Lacks conserved residue(s) required for the propagation of feature annotation.</text>
</comment>
<comment type="caution">
    <text evidence="5">The sequence shown here is derived from an EMBL/GenBank/DDBJ whole genome shotgun (WGS) entry which is preliminary data.</text>
</comment>
<dbReference type="NCBIfam" id="TIGR00621">
    <property type="entry name" value="ssb"/>
    <property type="match status" value="1"/>
</dbReference>
<name>A0ABU8WXB8_9BURK</name>
<dbReference type="Pfam" id="PF00436">
    <property type="entry name" value="SSB"/>
    <property type="match status" value="1"/>
</dbReference>